<comment type="caution">
    <text evidence="2">The sequence shown here is derived from an EMBL/GenBank/DDBJ whole genome shotgun (WGS) entry which is preliminary data.</text>
</comment>
<reference evidence="2 3" key="1">
    <citation type="submission" date="2024-02" db="EMBL/GenBank/DDBJ databases">
        <authorList>
            <person name="Chen Y."/>
            <person name="Shah S."/>
            <person name="Dougan E. K."/>
            <person name="Thang M."/>
            <person name="Chan C."/>
        </authorList>
    </citation>
    <scope>NUCLEOTIDE SEQUENCE [LARGE SCALE GENOMIC DNA]</scope>
</reference>
<feature type="non-terminal residue" evidence="2">
    <location>
        <position position="1"/>
    </location>
</feature>
<organism evidence="2 3">
    <name type="scientific">Durusdinium trenchii</name>
    <dbReference type="NCBI Taxonomy" id="1381693"/>
    <lineage>
        <taxon>Eukaryota</taxon>
        <taxon>Sar</taxon>
        <taxon>Alveolata</taxon>
        <taxon>Dinophyceae</taxon>
        <taxon>Suessiales</taxon>
        <taxon>Symbiodiniaceae</taxon>
        <taxon>Durusdinium</taxon>
    </lineage>
</organism>
<evidence type="ECO:0000313" key="2">
    <source>
        <dbReference type="EMBL" id="CAK9049184.1"/>
    </source>
</evidence>
<feature type="compositionally biased region" description="Basic residues" evidence="1">
    <location>
        <begin position="18"/>
        <end position="29"/>
    </location>
</feature>
<feature type="region of interest" description="Disordered" evidence="1">
    <location>
        <begin position="15"/>
        <end position="34"/>
    </location>
</feature>
<sequence length="103" mass="11097">RLSILASLLGVGAPRAEKGRKMHSGRRHAGMQEMILKDRKWTAKAIQEFRERKVAKDTVVKAEATSAEGAQGDSGQNAALKPGAKKELEGFEAESLGVDPLEV</sequence>
<gene>
    <name evidence="2" type="ORF">SCF082_LOCUS27285</name>
</gene>
<proteinExistence type="predicted"/>
<name>A0ABP0MCG9_9DINO</name>
<keyword evidence="3" id="KW-1185">Reference proteome</keyword>
<feature type="region of interest" description="Disordered" evidence="1">
    <location>
        <begin position="64"/>
        <end position="103"/>
    </location>
</feature>
<evidence type="ECO:0000313" key="3">
    <source>
        <dbReference type="Proteomes" id="UP001642464"/>
    </source>
</evidence>
<protein>
    <submittedName>
        <fullName evidence="2">Uncharacterized protein</fullName>
    </submittedName>
</protein>
<evidence type="ECO:0000256" key="1">
    <source>
        <dbReference type="SAM" id="MobiDB-lite"/>
    </source>
</evidence>
<dbReference type="EMBL" id="CAXAMM010021057">
    <property type="protein sequence ID" value="CAK9049184.1"/>
    <property type="molecule type" value="Genomic_DNA"/>
</dbReference>
<accession>A0ABP0MCG9</accession>
<dbReference type="Proteomes" id="UP001642464">
    <property type="component" value="Unassembled WGS sequence"/>
</dbReference>